<evidence type="ECO:0000256" key="2">
    <source>
        <dbReference type="ARBA" id="ARBA00022692"/>
    </source>
</evidence>
<evidence type="ECO:0008006" key="8">
    <source>
        <dbReference type="Google" id="ProtNLM"/>
    </source>
</evidence>
<feature type="transmembrane region" description="Helical" evidence="5">
    <location>
        <begin position="359"/>
        <end position="378"/>
    </location>
</feature>
<name>A0ABD2PE73_9CUCU</name>
<dbReference type="InterPro" id="IPR011701">
    <property type="entry name" value="MFS"/>
</dbReference>
<keyword evidence="7" id="KW-1185">Reference proteome</keyword>
<feature type="transmembrane region" description="Helical" evidence="5">
    <location>
        <begin position="452"/>
        <end position="471"/>
    </location>
</feature>
<comment type="caution">
    <text evidence="6">The sequence shown here is derived from an EMBL/GenBank/DDBJ whole genome shotgun (WGS) entry which is preliminary data.</text>
</comment>
<feature type="transmembrane region" description="Helical" evidence="5">
    <location>
        <begin position="28"/>
        <end position="51"/>
    </location>
</feature>
<dbReference type="Gene3D" id="1.20.1250.20">
    <property type="entry name" value="MFS general substrate transporter like domains"/>
    <property type="match status" value="1"/>
</dbReference>
<dbReference type="Pfam" id="PF07690">
    <property type="entry name" value="MFS_1"/>
    <property type="match status" value="1"/>
</dbReference>
<evidence type="ECO:0000313" key="7">
    <source>
        <dbReference type="Proteomes" id="UP001516400"/>
    </source>
</evidence>
<feature type="transmembrane region" description="Helical" evidence="5">
    <location>
        <begin position="199"/>
        <end position="221"/>
    </location>
</feature>
<evidence type="ECO:0000313" key="6">
    <source>
        <dbReference type="EMBL" id="KAL3289017.1"/>
    </source>
</evidence>
<keyword evidence="2 5" id="KW-0812">Transmembrane</keyword>
<protein>
    <recommendedName>
        <fullName evidence="8">Solute carrier family 46 member 3</fullName>
    </recommendedName>
</protein>
<comment type="subcellular location">
    <subcellularLocation>
        <location evidence="1">Membrane</location>
        <topology evidence="1">Multi-pass membrane protein</topology>
    </subcellularLocation>
</comment>
<proteinExistence type="predicted"/>
<dbReference type="PANTHER" id="PTHR23507:SF1">
    <property type="entry name" value="FI18259P1-RELATED"/>
    <property type="match status" value="1"/>
</dbReference>
<dbReference type="EMBL" id="JABFTP020000185">
    <property type="protein sequence ID" value="KAL3289017.1"/>
    <property type="molecule type" value="Genomic_DNA"/>
</dbReference>
<evidence type="ECO:0000256" key="5">
    <source>
        <dbReference type="SAM" id="Phobius"/>
    </source>
</evidence>
<dbReference type="SUPFAM" id="SSF103473">
    <property type="entry name" value="MFS general substrate transporter"/>
    <property type="match status" value="1"/>
</dbReference>
<reference evidence="6 7" key="1">
    <citation type="journal article" date="2021" name="BMC Biol.">
        <title>Horizontally acquired antibacterial genes associated with adaptive radiation of ladybird beetles.</title>
        <authorList>
            <person name="Li H.S."/>
            <person name="Tang X.F."/>
            <person name="Huang Y.H."/>
            <person name="Xu Z.Y."/>
            <person name="Chen M.L."/>
            <person name="Du X.Y."/>
            <person name="Qiu B.Y."/>
            <person name="Chen P.T."/>
            <person name="Zhang W."/>
            <person name="Slipinski A."/>
            <person name="Escalona H.E."/>
            <person name="Waterhouse R.M."/>
            <person name="Zwick A."/>
            <person name="Pang H."/>
        </authorList>
    </citation>
    <scope>NUCLEOTIDE SEQUENCE [LARGE SCALE GENOMIC DNA]</scope>
    <source>
        <strain evidence="6">SYSU2018</strain>
    </source>
</reference>
<dbReference type="Proteomes" id="UP001516400">
    <property type="component" value="Unassembled WGS sequence"/>
</dbReference>
<dbReference type="GO" id="GO:0016020">
    <property type="term" value="C:membrane"/>
    <property type="evidence" value="ECO:0007669"/>
    <property type="project" value="UniProtKB-SubCell"/>
</dbReference>
<evidence type="ECO:0000256" key="1">
    <source>
        <dbReference type="ARBA" id="ARBA00004141"/>
    </source>
</evidence>
<feature type="transmembrane region" description="Helical" evidence="5">
    <location>
        <begin position="227"/>
        <end position="246"/>
    </location>
</feature>
<gene>
    <name evidence="6" type="ORF">HHI36_003460</name>
</gene>
<feature type="transmembrane region" description="Helical" evidence="5">
    <location>
        <begin position="328"/>
        <end position="350"/>
    </location>
</feature>
<sequence length="494" mass="55779">MSHGIVVPPNENQQKPKGKKTFWEKFKFIITHITVEPIVFLYTVSMLMNLIVTQNLSLEKACRVNLNLTKSICDAMVLRNKSGYLPYQEVEVQQVVVKWAAYKAFLVGSIPVIGIIFLGSWSDRHRRRKPIILIAMFGDLIANIGLFVCSYYLLEISIEYSWAIDTIPVALCGAQCSLHLGVFSYVGGLCSEEDRTLRIASLTITHILALPTGMFMSGMVLHSIGFLGAYSVIISFLTISIVYGIFMIEEKKFKEEETTKKGFLKDLFAVEYVKNTFKICFQKRDDNRRTRIIALMILSTMIQGPMDGERPLQYMYVRLKCGWNEVDFSIFNAFHFCVQISGNLFALLFFSKYLKWDDAILGIIAAISKASACLVYAFAPSGTFFYIGALFEIFFGAVFIAMRAIMAKVVPPHELGQSNSIFGITEGLMPFIFGPVYSNLYLLTLAVFPGSFYLLSSGINVITLHLFLYLYKSDKKKAKLLLEKQKVSNEVNIS</sequence>
<keyword evidence="4 5" id="KW-0472">Membrane</keyword>
<dbReference type="AlphaFoldDB" id="A0ABD2PE73"/>
<dbReference type="InterPro" id="IPR036259">
    <property type="entry name" value="MFS_trans_sf"/>
</dbReference>
<feature type="transmembrane region" description="Helical" evidence="5">
    <location>
        <begin position="384"/>
        <end position="406"/>
    </location>
</feature>
<feature type="transmembrane region" description="Helical" evidence="5">
    <location>
        <begin position="131"/>
        <end position="154"/>
    </location>
</feature>
<evidence type="ECO:0000256" key="4">
    <source>
        <dbReference type="ARBA" id="ARBA00023136"/>
    </source>
</evidence>
<feature type="transmembrane region" description="Helical" evidence="5">
    <location>
        <begin position="99"/>
        <end position="119"/>
    </location>
</feature>
<accession>A0ABD2PE73</accession>
<feature type="transmembrane region" description="Helical" evidence="5">
    <location>
        <begin position="427"/>
        <end position="446"/>
    </location>
</feature>
<organism evidence="6 7">
    <name type="scientific">Cryptolaemus montrouzieri</name>
    <dbReference type="NCBI Taxonomy" id="559131"/>
    <lineage>
        <taxon>Eukaryota</taxon>
        <taxon>Metazoa</taxon>
        <taxon>Ecdysozoa</taxon>
        <taxon>Arthropoda</taxon>
        <taxon>Hexapoda</taxon>
        <taxon>Insecta</taxon>
        <taxon>Pterygota</taxon>
        <taxon>Neoptera</taxon>
        <taxon>Endopterygota</taxon>
        <taxon>Coleoptera</taxon>
        <taxon>Polyphaga</taxon>
        <taxon>Cucujiformia</taxon>
        <taxon>Coccinelloidea</taxon>
        <taxon>Coccinellidae</taxon>
        <taxon>Scymninae</taxon>
        <taxon>Scymnini</taxon>
        <taxon>Cryptolaemus</taxon>
    </lineage>
</organism>
<evidence type="ECO:0000256" key="3">
    <source>
        <dbReference type="ARBA" id="ARBA00022989"/>
    </source>
</evidence>
<keyword evidence="3 5" id="KW-1133">Transmembrane helix</keyword>
<dbReference type="PANTHER" id="PTHR23507">
    <property type="entry name" value="ZGC:174356"/>
    <property type="match status" value="1"/>
</dbReference>